<dbReference type="EMBL" id="JAHRIO010092829">
    <property type="protein sequence ID" value="MEQ2189404.1"/>
    <property type="molecule type" value="Genomic_DNA"/>
</dbReference>
<sequence>MGPYSAFPSPGFPTALHCFLSTLEWSSTGDGCIYLLHAASSSFIQLPHILWVHHHPHQVSRPVQRSPLRVFNALLMGPPQPPLHVIRLMLQLLLLLLRISAMLQVRLLRKGSRRNSLCLQTIDNSSTEDHIGSIADHQGSVVDSSDAPHGYSKVASTFLQSLAEDSTIFHASLLGLAESFSGSCTALQGLAGNSSGSCIALQDLAEGSSGSCYIFQGLTEGSSIPAPLFRASPRLLLVLPKASPWFQVPIPPSQSTT</sequence>
<evidence type="ECO:0000313" key="1">
    <source>
        <dbReference type="EMBL" id="MEQ2189404.1"/>
    </source>
</evidence>
<evidence type="ECO:0000313" key="2">
    <source>
        <dbReference type="Proteomes" id="UP001476798"/>
    </source>
</evidence>
<gene>
    <name evidence="1" type="ORF">GOODEAATRI_024968</name>
</gene>
<protein>
    <submittedName>
        <fullName evidence="1">Uncharacterized protein</fullName>
    </submittedName>
</protein>
<reference evidence="1 2" key="1">
    <citation type="submission" date="2021-06" db="EMBL/GenBank/DDBJ databases">
        <authorList>
            <person name="Palmer J.M."/>
        </authorList>
    </citation>
    <scope>NUCLEOTIDE SEQUENCE [LARGE SCALE GENOMIC DNA]</scope>
    <source>
        <strain evidence="1 2">GA_2019</strain>
        <tissue evidence="1">Muscle</tissue>
    </source>
</reference>
<proteinExistence type="predicted"/>
<name>A0ABV0Q108_9TELE</name>
<keyword evidence="2" id="KW-1185">Reference proteome</keyword>
<accession>A0ABV0Q108</accession>
<organism evidence="1 2">
    <name type="scientific">Goodea atripinnis</name>
    <dbReference type="NCBI Taxonomy" id="208336"/>
    <lineage>
        <taxon>Eukaryota</taxon>
        <taxon>Metazoa</taxon>
        <taxon>Chordata</taxon>
        <taxon>Craniata</taxon>
        <taxon>Vertebrata</taxon>
        <taxon>Euteleostomi</taxon>
        <taxon>Actinopterygii</taxon>
        <taxon>Neopterygii</taxon>
        <taxon>Teleostei</taxon>
        <taxon>Neoteleostei</taxon>
        <taxon>Acanthomorphata</taxon>
        <taxon>Ovalentaria</taxon>
        <taxon>Atherinomorphae</taxon>
        <taxon>Cyprinodontiformes</taxon>
        <taxon>Goodeidae</taxon>
        <taxon>Goodea</taxon>
    </lineage>
</organism>
<dbReference type="Proteomes" id="UP001476798">
    <property type="component" value="Unassembled WGS sequence"/>
</dbReference>
<comment type="caution">
    <text evidence="1">The sequence shown here is derived from an EMBL/GenBank/DDBJ whole genome shotgun (WGS) entry which is preliminary data.</text>
</comment>